<proteinExistence type="predicted"/>
<evidence type="ECO:0000313" key="1">
    <source>
        <dbReference type="EMBL" id="EEE65489.1"/>
    </source>
</evidence>
<organism evidence="1">
    <name type="scientific">Oryza sativa subsp. japonica</name>
    <name type="common">Rice</name>
    <dbReference type="NCBI Taxonomy" id="39947"/>
    <lineage>
        <taxon>Eukaryota</taxon>
        <taxon>Viridiplantae</taxon>
        <taxon>Streptophyta</taxon>
        <taxon>Embryophyta</taxon>
        <taxon>Tracheophyta</taxon>
        <taxon>Spermatophyta</taxon>
        <taxon>Magnoliopsida</taxon>
        <taxon>Liliopsida</taxon>
        <taxon>Poales</taxon>
        <taxon>Poaceae</taxon>
        <taxon>BOP clade</taxon>
        <taxon>Oryzoideae</taxon>
        <taxon>Oryzeae</taxon>
        <taxon>Oryzinae</taxon>
        <taxon>Oryza</taxon>
        <taxon>Oryza sativa</taxon>
    </lineage>
</organism>
<gene>
    <name evidence="1" type="ORF">OsJ_20911</name>
</gene>
<name>B9FSM8_ORYSJ</name>
<dbReference type="Proteomes" id="UP000007752">
    <property type="component" value="Chromosome 6"/>
</dbReference>
<reference evidence="1" key="2">
    <citation type="submission" date="2008-12" db="EMBL/GenBank/DDBJ databases">
        <title>Improved gene annotation of the rice (Oryza sativa) genomes.</title>
        <authorList>
            <person name="Wang J."/>
            <person name="Li R."/>
            <person name="Fan W."/>
            <person name="Huang Q."/>
            <person name="Zhang J."/>
            <person name="Zhou Y."/>
            <person name="Hu Y."/>
            <person name="Zi S."/>
            <person name="Li J."/>
            <person name="Ni P."/>
            <person name="Zheng H."/>
            <person name="Zhang Y."/>
            <person name="Zhao M."/>
            <person name="Hao Q."/>
            <person name="McDermott J."/>
            <person name="Samudrala R."/>
            <person name="Kristiansen K."/>
            <person name="Wong G.K.-S."/>
        </authorList>
    </citation>
    <scope>NUCLEOTIDE SEQUENCE</scope>
</reference>
<dbReference type="EMBL" id="CM000143">
    <property type="protein sequence ID" value="EEE65489.1"/>
    <property type="molecule type" value="Genomic_DNA"/>
</dbReference>
<dbReference type="AlphaFoldDB" id="B9FSM8"/>
<reference evidence="1" key="1">
    <citation type="journal article" date="2005" name="PLoS Biol.">
        <title>The genomes of Oryza sativa: a history of duplications.</title>
        <authorList>
            <person name="Yu J."/>
            <person name="Wang J."/>
            <person name="Lin W."/>
            <person name="Li S."/>
            <person name="Li H."/>
            <person name="Zhou J."/>
            <person name="Ni P."/>
            <person name="Dong W."/>
            <person name="Hu S."/>
            <person name="Zeng C."/>
            <person name="Zhang J."/>
            <person name="Zhang Y."/>
            <person name="Li R."/>
            <person name="Xu Z."/>
            <person name="Li S."/>
            <person name="Li X."/>
            <person name="Zheng H."/>
            <person name="Cong L."/>
            <person name="Lin L."/>
            <person name="Yin J."/>
            <person name="Geng J."/>
            <person name="Li G."/>
            <person name="Shi J."/>
            <person name="Liu J."/>
            <person name="Lv H."/>
            <person name="Li J."/>
            <person name="Wang J."/>
            <person name="Deng Y."/>
            <person name="Ran L."/>
            <person name="Shi X."/>
            <person name="Wang X."/>
            <person name="Wu Q."/>
            <person name="Li C."/>
            <person name="Ren X."/>
            <person name="Wang J."/>
            <person name="Wang X."/>
            <person name="Li D."/>
            <person name="Liu D."/>
            <person name="Zhang X."/>
            <person name="Ji Z."/>
            <person name="Zhao W."/>
            <person name="Sun Y."/>
            <person name="Zhang Z."/>
            <person name="Bao J."/>
            <person name="Han Y."/>
            <person name="Dong L."/>
            <person name="Ji J."/>
            <person name="Chen P."/>
            <person name="Wu S."/>
            <person name="Liu J."/>
            <person name="Xiao Y."/>
            <person name="Bu D."/>
            <person name="Tan J."/>
            <person name="Yang L."/>
            <person name="Ye C."/>
            <person name="Zhang J."/>
            <person name="Xu J."/>
            <person name="Zhou Y."/>
            <person name="Yu Y."/>
            <person name="Zhang B."/>
            <person name="Zhuang S."/>
            <person name="Wei H."/>
            <person name="Liu B."/>
            <person name="Lei M."/>
            <person name="Yu H."/>
            <person name="Li Y."/>
            <person name="Xu H."/>
            <person name="Wei S."/>
            <person name="He X."/>
            <person name="Fang L."/>
            <person name="Zhang Z."/>
            <person name="Zhang Y."/>
            <person name="Huang X."/>
            <person name="Su Z."/>
            <person name="Tong W."/>
            <person name="Li J."/>
            <person name="Tong Z."/>
            <person name="Li S."/>
            <person name="Ye J."/>
            <person name="Wang L."/>
            <person name="Fang L."/>
            <person name="Lei T."/>
            <person name="Chen C."/>
            <person name="Chen H."/>
            <person name="Xu Z."/>
            <person name="Li H."/>
            <person name="Huang H."/>
            <person name="Zhang F."/>
            <person name="Xu H."/>
            <person name="Li N."/>
            <person name="Zhao C."/>
            <person name="Li S."/>
            <person name="Dong L."/>
            <person name="Huang Y."/>
            <person name="Li L."/>
            <person name="Xi Y."/>
            <person name="Qi Q."/>
            <person name="Li W."/>
            <person name="Zhang B."/>
            <person name="Hu W."/>
            <person name="Zhang Y."/>
            <person name="Tian X."/>
            <person name="Jiao Y."/>
            <person name="Liang X."/>
            <person name="Jin J."/>
            <person name="Gao L."/>
            <person name="Zheng W."/>
            <person name="Hao B."/>
            <person name="Liu S."/>
            <person name="Wang W."/>
            <person name="Yuan L."/>
            <person name="Cao M."/>
            <person name="McDermott J."/>
            <person name="Samudrala R."/>
            <person name="Wang J."/>
            <person name="Wong G.K."/>
            <person name="Yang H."/>
        </authorList>
    </citation>
    <scope>NUCLEOTIDE SEQUENCE [LARGE SCALE GENOMIC DNA]</scope>
</reference>
<dbReference type="HOGENOM" id="CLU_1922510_0_0_1"/>
<sequence length="205" mass="22197">MATEHPQCGAPVEVGGLRRSGGCGDALARLEENVMEPFDCLLDWIQPFVFSFFAAATSSQIFLWSFASTPPPPPLPRLLGFPFPIRSRDFLRVSTVAAPPWVLHRSPFPSPDRYIPFTRAVSIAAVSLSLYPVEPKSLPSLISTQSSATVVLSHRPAILSRPAGVHLHWLDTPSPTGSTGAHGCRSARPFTASLNIGQAMFRPQP</sequence>
<accession>B9FSM8</accession>
<protein>
    <submittedName>
        <fullName evidence="1">Uncharacterized protein</fullName>
    </submittedName>
</protein>